<proteinExistence type="predicted"/>
<evidence type="ECO:0000313" key="1">
    <source>
        <dbReference type="EMBL" id="ABO40891.1"/>
    </source>
</evidence>
<keyword evidence="1" id="KW-0614">Plasmid</keyword>
<name>A4IUH5_YERRU</name>
<protein>
    <submittedName>
        <fullName evidence="1">Uncharacterized protein</fullName>
    </submittedName>
</protein>
<dbReference type="EMBL" id="CP000602">
    <property type="protein sequence ID" value="ABO40891.1"/>
    <property type="molecule type" value="Genomic_DNA"/>
</dbReference>
<geneLocation type="plasmid" evidence="1">
    <name>pYR1</name>
</geneLocation>
<reference evidence="1" key="1">
    <citation type="journal article" date="2007" name="PLoS ONE">
        <title>Multiple antimicrobial resistance in plague: an emerging public health risk.</title>
        <authorList>
            <person name="Welch T.J."/>
            <person name="Fricke W.F."/>
            <person name="McDermott P.F."/>
            <person name="White D.G."/>
            <person name="Rosso M.L."/>
            <person name="Rasko D.A."/>
            <person name="Mammel M.K."/>
            <person name="Eppinger M."/>
            <person name="Rosovitz M.J."/>
            <person name="Wagner D."/>
            <person name="Rahalison L."/>
            <person name="Leclerc J.E."/>
            <person name="Hinshaw J.M."/>
            <person name="Lindler L.E."/>
            <person name="Cebula T.A."/>
            <person name="Carniel E."/>
            <person name="Ravel J."/>
        </authorList>
    </citation>
    <scope>NUCLEOTIDE SEQUENCE [LARGE SCALE GENOMIC DNA]</scope>
    <source>
        <strain evidence="1">YR71</strain>
        <plasmid evidence="1">pYR1</plasmid>
    </source>
</reference>
<gene>
    <name evidence="1" type="ORF">YR71pYR1_0148</name>
</gene>
<organism evidence="1">
    <name type="scientific">Yersinia ruckeri</name>
    <dbReference type="NCBI Taxonomy" id="29486"/>
    <lineage>
        <taxon>Bacteria</taxon>
        <taxon>Pseudomonadati</taxon>
        <taxon>Pseudomonadota</taxon>
        <taxon>Gammaproteobacteria</taxon>
        <taxon>Enterobacterales</taxon>
        <taxon>Yersiniaceae</taxon>
        <taxon>Yersinia</taxon>
    </lineage>
</organism>
<sequence>MFILPGGVSEFWKSIVLCLVQKSCGSIFKKGNFREMKNKKVIALIMVAAASCSSVYAVTLPTSEVDAYILAMNTMSPITAKYTIQYKQAVEQKCNTALSVEQLNSKAFTNVVQAMVSSETVDRMGLDAAGGSLQDTLSVIGKNVTCSDLNAPFKALLDDKDFTRKHQGVVCGRGRNPTLRLWPAIFSGEIDVFPSERRNMGQEIGR</sequence>
<accession>A4IUH5</accession>
<dbReference type="AlphaFoldDB" id="A4IUH5"/>